<evidence type="ECO:0000313" key="8">
    <source>
        <dbReference type="Proteomes" id="UP000031666"/>
    </source>
</evidence>
<reference evidence="7 8" key="1">
    <citation type="submission" date="2015-01" db="EMBL/GenBank/DDBJ databases">
        <title>Vibrio sp. C94 JCM 19241 whole genome shotgun sequence.</title>
        <authorList>
            <person name="Sawabe T."/>
            <person name="Meirelles P."/>
            <person name="Feng G."/>
            <person name="Sayaka M."/>
            <person name="Hattori M."/>
            <person name="Ohkuma M."/>
        </authorList>
    </citation>
    <scope>NUCLEOTIDE SEQUENCE [LARGE SCALE GENOMIC DNA]</scope>
    <source>
        <strain evidence="8">JCM 19241</strain>
    </source>
</reference>
<comment type="caution">
    <text evidence="7">The sequence shown here is derived from an EMBL/GenBank/DDBJ whole genome shotgun (WGS) entry which is preliminary data.</text>
</comment>
<keyword evidence="7" id="KW-0436">Ligase</keyword>
<feature type="transmembrane region" description="Helical" evidence="5">
    <location>
        <begin position="21"/>
        <end position="42"/>
    </location>
</feature>
<organism evidence="7 8">
    <name type="scientific">Vibrio ishigakensis</name>
    <dbReference type="NCBI Taxonomy" id="1481914"/>
    <lineage>
        <taxon>Bacteria</taxon>
        <taxon>Pseudomonadati</taxon>
        <taxon>Pseudomonadota</taxon>
        <taxon>Gammaproteobacteria</taxon>
        <taxon>Vibrionales</taxon>
        <taxon>Vibrionaceae</taxon>
        <taxon>Vibrio</taxon>
    </lineage>
</organism>
<feature type="transmembrane region" description="Helical" evidence="5">
    <location>
        <begin position="131"/>
        <end position="150"/>
    </location>
</feature>
<evidence type="ECO:0000256" key="2">
    <source>
        <dbReference type="ARBA" id="ARBA00022692"/>
    </source>
</evidence>
<keyword evidence="3 5" id="KW-1133">Transmembrane helix</keyword>
<dbReference type="Pfam" id="PF04932">
    <property type="entry name" value="Wzy_C"/>
    <property type="match status" value="1"/>
</dbReference>
<dbReference type="PANTHER" id="PTHR37422">
    <property type="entry name" value="TEICHURONIC ACID BIOSYNTHESIS PROTEIN TUAE"/>
    <property type="match status" value="1"/>
</dbReference>
<evidence type="ECO:0000256" key="5">
    <source>
        <dbReference type="SAM" id="Phobius"/>
    </source>
</evidence>
<evidence type="ECO:0000259" key="6">
    <source>
        <dbReference type="Pfam" id="PF04932"/>
    </source>
</evidence>
<dbReference type="GO" id="GO:0016874">
    <property type="term" value="F:ligase activity"/>
    <property type="evidence" value="ECO:0007669"/>
    <property type="project" value="UniProtKB-KW"/>
</dbReference>
<sequence>MRALETSLILLLLIDVSKLKLKNVSILLIIAAISSTLTAYYFQVIEPTERRVWPVNAIPFASYITLVIGLGLTLMKYSNSKWVSVFLASGAAIGLGGLLLTESRGPLLALICTLGLLFLFSLIKGRINWKIILGCLVISLVIAVICRPIIEERYNKTQQEIHSILNGNSTTSIGLRLTVYKIGLDMIAEKPLLGFGKSDLSERWDKMKKNGEISWHVHQVLSWNFHNNFIEKGVASGLVGIATMFLWLGIPVVYGFRHYREHLPLIATPPLLYFFACLTDTPATNGSSYVTYLIFVGLILASVKRCSDEKNSTYKEPSLA</sequence>
<comment type="subcellular location">
    <subcellularLocation>
        <location evidence="1">Membrane</location>
        <topology evidence="1">Multi-pass membrane protein</topology>
    </subcellularLocation>
</comment>
<dbReference type="GO" id="GO:0016020">
    <property type="term" value="C:membrane"/>
    <property type="evidence" value="ECO:0007669"/>
    <property type="project" value="UniProtKB-SubCell"/>
</dbReference>
<dbReference type="InterPro" id="IPR051533">
    <property type="entry name" value="WaaL-like"/>
</dbReference>
<evidence type="ECO:0000256" key="3">
    <source>
        <dbReference type="ARBA" id="ARBA00022989"/>
    </source>
</evidence>
<proteinExistence type="predicted"/>
<evidence type="ECO:0000256" key="4">
    <source>
        <dbReference type="ARBA" id="ARBA00023136"/>
    </source>
</evidence>
<accession>A0A0B8QF73</accession>
<keyword evidence="2 5" id="KW-0812">Transmembrane</keyword>
<feature type="transmembrane region" description="Helical" evidence="5">
    <location>
        <begin position="289"/>
        <end position="306"/>
    </location>
</feature>
<dbReference type="STRING" id="1481914.JCM19241_1721"/>
<feature type="transmembrane region" description="Helical" evidence="5">
    <location>
        <begin position="82"/>
        <end position="101"/>
    </location>
</feature>
<name>A0A0B8QF73_9VIBR</name>
<feature type="transmembrane region" description="Helical" evidence="5">
    <location>
        <begin position="263"/>
        <end position="283"/>
    </location>
</feature>
<feature type="domain" description="O-antigen ligase-related" evidence="6">
    <location>
        <begin position="91"/>
        <end position="243"/>
    </location>
</feature>
<dbReference type="InterPro" id="IPR007016">
    <property type="entry name" value="O-antigen_ligase-rel_domated"/>
</dbReference>
<protein>
    <submittedName>
        <fullName evidence="7">O-antigen ligase</fullName>
    </submittedName>
</protein>
<dbReference type="AlphaFoldDB" id="A0A0B8QF73"/>
<evidence type="ECO:0000256" key="1">
    <source>
        <dbReference type="ARBA" id="ARBA00004141"/>
    </source>
</evidence>
<evidence type="ECO:0000313" key="7">
    <source>
        <dbReference type="EMBL" id="GAM77251.1"/>
    </source>
</evidence>
<dbReference type="Proteomes" id="UP000031666">
    <property type="component" value="Unassembled WGS sequence"/>
</dbReference>
<keyword evidence="4 5" id="KW-0472">Membrane</keyword>
<dbReference type="PANTHER" id="PTHR37422:SF17">
    <property type="entry name" value="O-ANTIGEN LIGASE"/>
    <property type="match status" value="1"/>
</dbReference>
<gene>
    <name evidence="7" type="ORF">JCM19241_1721</name>
</gene>
<reference evidence="7 8" key="2">
    <citation type="submission" date="2015-01" db="EMBL/GenBank/DDBJ databases">
        <authorList>
            <consortium name="NBRP consortium"/>
            <person name="Sawabe T."/>
            <person name="Meirelles P."/>
            <person name="Feng G."/>
            <person name="Sayaka M."/>
            <person name="Hattori M."/>
            <person name="Ohkuma M."/>
        </authorList>
    </citation>
    <scope>NUCLEOTIDE SEQUENCE [LARGE SCALE GENOMIC DNA]</scope>
    <source>
        <strain evidence="8">JCM 19241</strain>
    </source>
</reference>
<dbReference type="EMBL" id="BBSC01000008">
    <property type="protein sequence ID" value="GAM77251.1"/>
    <property type="molecule type" value="Genomic_DNA"/>
</dbReference>
<feature type="transmembrane region" description="Helical" evidence="5">
    <location>
        <begin position="234"/>
        <end position="256"/>
    </location>
</feature>
<feature type="transmembrane region" description="Helical" evidence="5">
    <location>
        <begin position="54"/>
        <end position="75"/>
    </location>
</feature>
<feature type="transmembrane region" description="Helical" evidence="5">
    <location>
        <begin position="107"/>
        <end position="124"/>
    </location>
</feature>